<comment type="caution">
    <text evidence="1">The sequence shown here is derived from an EMBL/GenBank/DDBJ whole genome shotgun (WGS) entry which is preliminary data.</text>
</comment>
<evidence type="ECO:0000313" key="1">
    <source>
        <dbReference type="EMBL" id="KAH6946903.1"/>
    </source>
</evidence>
<evidence type="ECO:0000313" key="2">
    <source>
        <dbReference type="Proteomes" id="UP000821845"/>
    </source>
</evidence>
<keyword evidence="2" id="KW-1185">Reference proteome</keyword>
<accession>A0ACB7TIL3</accession>
<gene>
    <name evidence="1" type="ORF">HPB50_016087</name>
</gene>
<reference evidence="1" key="1">
    <citation type="submission" date="2020-05" db="EMBL/GenBank/DDBJ databases">
        <title>Large-scale comparative analyses of tick genomes elucidate their genetic diversity and vector capacities.</title>
        <authorList>
            <person name="Jia N."/>
            <person name="Wang J."/>
            <person name="Shi W."/>
            <person name="Du L."/>
            <person name="Sun Y."/>
            <person name="Zhan W."/>
            <person name="Jiang J."/>
            <person name="Wang Q."/>
            <person name="Zhang B."/>
            <person name="Ji P."/>
            <person name="Sakyi L.B."/>
            <person name="Cui X."/>
            <person name="Yuan T."/>
            <person name="Jiang B."/>
            <person name="Yang W."/>
            <person name="Lam T.T.-Y."/>
            <person name="Chang Q."/>
            <person name="Ding S."/>
            <person name="Wang X."/>
            <person name="Zhu J."/>
            <person name="Ruan X."/>
            <person name="Zhao L."/>
            <person name="Wei J."/>
            <person name="Que T."/>
            <person name="Du C."/>
            <person name="Cheng J."/>
            <person name="Dai P."/>
            <person name="Han X."/>
            <person name="Huang E."/>
            <person name="Gao Y."/>
            <person name="Liu J."/>
            <person name="Shao H."/>
            <person name="Ye R."/>
            <person name="Li L."/>
            <person name="Wei W."/>
            <person name="Wang X."/>
            <person name="Wang C."/>
            <person name="Yang T."/>
            <person name="Huo Q."/>
            <person name="Li W."/>
            <person name="Guo W."/>
            <person name="Chen H."/>
            <person name="Zhou L."/>
            <person name="Ni X."/>
            <person name="Tian J."/>
            <person name="Zhou Y."/>
            <person name="Sheng Y."/>
            <person name="Liu T."/>
            <person name="Pan Y."/>
            <person name="Xia L."/>
            <person name="Li J."/>
            <person name="Zhao F."/>
            <person name="Cao W."/>
        </authorList>
    </citation>
    <scope>NUCLEOTIDE SEQUENCE</scope>
    <source>
        <strain evidence="1">Hyas-2018</strain>
    </source>
</reference>
<sequence>MNTAGAFARRRGRACGRRARRCRRRASPVITRLSLERQLGLPPPVEVSASDLFDSVPRIPQSSSGVSTQLTGVHVAQESSTALTTALGLEAQPESEQAAHDGRSGQQPCAPADRDPRPASDSRMATPPPPNVAQDTLAQEPAAPFVSPDRRISLPARSEVPPLQAPRGSGAYNVLPVPPQEVEHAEQQEQAVQQEETRQLEQRYAFVGRDAGRHRDPNWSVHSSTVVSHPLPNVASCSTNKVTTANDGIVVDVPYPHCPSNVIADCGPPASATTAIRVPSEPLQHAAPPAANAPLDWTADDVAEWVRMIPLCAPYADRFREEGIDGRSLVLMDIDFMRVLFALPLATVVKIFEGLRELHESRHQ</sequence>
<dbReference type="Proteomes" id="UP000821845">
    <property type="component" value="Chromosome 1"/>
</dbReference>
<dbReference type="EMBL" id="CM023481">
    <property type="protein sequence ID" value="KAH6946903.1"/>
    <property type="molecule type" value="Genomic_DNA"/>
</dbReference>
<proteinExistence type="predicted"/>
<protein>
    <submittedName>
        <fullName evidence="1">Uncharacterized protein</fullName>
    </submittedName>
</protein>
<name>A0ACB7TIL3_HYAAI</name>
<organism evidence="1 2">
    <name type="scientific">Hyalomma asiaticum</name>
    <name type="common">Tick</name>
    <dbReference type="NCBI Taxonomy" id="266040"/>
    <lineage>
        <taxon>Eukaryota</taxon>
        <taxon>Metazoa</taxon>
        <taxon>Ecdysozoa</taxon>
        <taxon>Arthropoda</taxon>
        <taxon>Chelicerata</taxon>
        <taxon>Arachnida</taxon>
        <taxon>Acari</taxon>
        <taxon>Parasitiformes</taxon>
        <taxon>Ixodida</taxon>
        <taxon>Ixodoidea</taxon>
        <taxon>Ixodidae</taxon>
        <taxon>Hyalomminae</taxon>
        <taxon>Hyalomma</taxon>
    </lineage>
</organism>